<dbReference type="AlphaFoldDB" id="A0A380SA38"/>
<evidence type="ECO:0000313" key="1">
    <source>
        <dbReference type="EMBL" id="GEQ06572.1"/>
    </source>
</evidence>
<dbReference type="Proteomes" id="UP000255277">
    <property type="component" value="Unassembled WGS sequence"/>
</dbReference>
<dbReference type="EMBL" id="BKAX01000007">
    <property type="protein sequence ID" value="GEQ06572.1"/>
    <property type="molecule type" value="Genomic_DNA"/>
</dbReference>
<reference evidence="2 3" key="1">
    <citation type="submission" date="2018-06" db="EMBL/GenBank/DDBJ databases">
        <authorList>
            <consortium name="Pathogen Informatics"/>
            <person name="Doyle S."/>
        </authorList>
    </citation>
    <scope>NUCLEOTIDE SEQUENCE [LARGE SCALE GENOMIC DNA]</scope>
    <source>
        <strain evidence="2 3">NCTC12195</strain>
    </source>
</reference>
<sequence length="57" mass="6634">MIIILSKDSKIILKTLSNQEKSFVKKKVLTTKVSYDEIKSLFPNKLHMSIITTYVIY</sequence>
<accession>A0A380SA38</accession>
<reference evidence="1 4" key="2">
    <citation type="submission" date="2019-07" db="EMBL/GenBank/DDBJ databases">
        <title>Whole genome shotgun sequence of Staphylococcus gallinarum NBRC 109767.</title>
        <authorList>
            <person name="Hosoyama A."/>
            <person name="Uohara A."/>
            <person name="Ohji S."/>
            <person name="Ichikawa N."/>
        </authorList>
    </citation>
    <scope>NUCLEOTIDE SEQUENCE [LARGE SCALE GENOMIC DNA]</scope>
    <source>
        <strain evidence="1 4">NBRC 109767</strain>
    </source>
</reference>
<evidence type="ECO:0000313" key="4">
    <source>
        <dbReference type="Proteomes" id="UP000321057"/>
    </source>
</evidence>
<evidence type="ECO:0000313" key="2">
    <source>
        <dbReference type="EMBL" id="SUQ38622.1"/>
    </source>
</evidence>
<name>A0A380SA38_STAGA</name>
<gene>
    <name evidence="2" type="ORF">NCTC12195_04999</name>
    <name evidence="1" type="ORF">SGA02_24000</name>
</gene>
<dbReference type="EMBL" id="UHDK01000003">
    <property type="protein sequence ID" value="SUQ38622.1"/>
    <property type="molecule type" value="Genomic_DNA"/>
</dbReference>
<dbReference type="Proteomes" id="UP000321057">
    <property type="component" value="Unassembled WGS sequence"/>
</dbReference>
<keyword evidence="4" id="KW-1185">Reference proteome</keyword>
<evidence type="ECO:0000313" key="3">
    <source>
        <dbReference type="Proteomes" id="UP000255277"/>
    </source>
</evidence>
<organism evidence="2 3">
    <name type="scientific">Staphylococcus gallinarum</name>
    <dbReference type="NCBI Taxonomy" id="1293"/>
    <lineage>
        <taxon>Bacteria</taxon>
        <taxon>Bacillati</taxon>
        <taxon>Bacillota</taxon>
        <taxon>Bacilli</taxon>
        <taxon>Bacillales</taxon>
        <taxon>Staphylococcaceae</taxon>
        <taxon>Staphylococcus</taxon>
    </lineage>
</organism>
<protein>
    <submittedName>
        <fullName evidence="2">Uncharacterized protein</fullName>
    </submittedName>
</protein>
<proteinExistence type="predicted"/>